<name>A0A4U9V4U6_SERFO</name>
<protein>
    <submittedName>
        <fullName evidence="7">Spermidine/putrescine import ATP-binding protein PotA</fullName>
        <ecNumber evidence="7">3.6.3.31</ecNumber>
    </submittedName>
</protein>
<evidence type="ECO:0000256" key="1">
    <source>
        <dbReference type="ARBA" id="ARBA00022448"/>
    </source>
</evidence>
<dbReference type="PANTHER" id="PTHR42781:SF5">
    <property type="entry name" value="PUTRESCINE TRANSPORT ATP-BINDING PROTEIN POTG"/>
    <property type="match status" value="1"/>
</dbReference>
<gene>
    <name evidence="7" type="primary">potA_5</name>
    <name evidence="7" type="ORF">NCTC12965_04140</name>
</gene>
<evidence type="ECO:0000256" key="3">
    <source>
        <dbReference type="ARBA" id="ARBA00022519"/>
    </source>
</evidence>
<reference evidence="7" key="1">
    <citation type="submission" date="2019-05" db="EMBL/GenBank/DDBJ databases">
        <authorList>
            <consortium name="Pathogen Informatics"/>
        </authorList>
    </citation>
    <scope>NUCLEOTIDE SEQUENCE [LARGE SCALE GENOMIC DNA]</scope>
    <source>
        <strain evidence="7">NCTC12965</strain>
    </source>
</reference>
<proteinExistence type="predicted"/>
<keyword evidence="1" id="KW-0813">Transport</keyword>
<dbReference type="InterPro" id="IPR003439">
    <property type="entry name" value="ABC_transporter-like_ATP-bd"/>
</dbReference>
<evidence type="ECO:0000256" key="4">
    <source>
        <dbReference type="ARBA" id="ARBA00022967"/>
    </source>
</evidence>
<dbReference type="EC" id="3.6.3.31" evidence="7"/>
<dbReference type="SUPFAM" id="SSF52540">
    <property type="entry name" value="P-loop containing nucleoside triphosphate hydrolases"/>
    <property type="match status" value="1"/>
</dbReference>
<dbReference type="GO" id="GO:0005524">
    <property type="term" value="F:ATP binding"/>
    <property type="evidence" value="ECO:0007669"/>
    <property type="project" value="UniProtKB-KW"/>
</dbReference>
<dbReference type="Pfam" id="PF00005">
    <property type="entry name" value="ABC_tran"/>
    <property type="match status" value="1"/>
</dbReference>
<evidence type="ECO:0000256" key="2">
    <source>
        <dbReference type="ARBA" id="ARBA00022475"/>
    </source>
</evidence>
<keyword evidence="3" id="KW-0997">Cell inner membrane</keyword>
<evidence type="ECO:0000259" key="6">
    <source>
        <dbReference type="Pfam" id="PF00005"/>
    </source>
</evidence>
<dbReference type="EMBL" id="CABEEZ010000096">
    <property type="protein sequence ID" value="VTR37864.1"/>
    <property type="molecule type" value="Genomic_DNA"/>
</dbReference>
<keyword evidence="7" id="KW-0547">Nucleotide-binding</keyword>
<keyword evidence="7" id="KW-0067">ATP-binding</keyword>
<evidence type="ECO:0000256" key="5">
    <source>
        <dbReference type="ARBA" id="ARBA00023136"/>
    </source>
</evidence>
<keyword evidence="5" id="KW-0472">Membrane</keyword>
<sequence>MCRHTSARVNMMFQSYALFPHMTVEQNIAFGLKQDKMPRAQINERVTEMLTLVHMQEYAKRKPHQLSGGQRQRVALARSLAKRPKLLLLDEPMARWIRNCAIVCSWKWWISWSAWARPASWSPTIRKKR</sequence>
<dbReference type="Gene3D" id="3.40.50.300">
    <property type="entry name" value="P-loop containing nucleotide triphosphate hydrolases"/>
    <property type="match status" value="1"/>
</dbReference>
<accession>A0A4U9V4U6</accession>
<evidence type="ECO:0000313" key="7">
    <source>
        <dbReference type="EMBL" id="VTR37864.1"/>
    </source>
</evidence>
<dbReference type="AlphaFoldDB" id="A0A4U9V4U6"/>
<dbReference type="GO" id="GO:0016887">
    <property type="term" value="F:ATP hydrolysis activity"/>
    <property type="evidence" value="ECO:0007669"/>
    <property type="project" value="InterPro"/>
</dbReference>
<keyword evidence="4" id="KW-1278">Translocase</keyword>
<organism evidence="7">
    <name type="scientific">Serratia fonticola</name>
    <dbReference type="NCBI Taxonomy" id="47917"/>
    <lineage>
        <taxon>Bacteria</taxon>
        <taxon>Pseudomonadati</taxon>
        <taxon>Pseudomonadota</taxon>
        <taxon>Gammaproteobacteria</taxon>
        <taxon>Enterobacterales</taxon>
        <taxon>Yersiniaceae</taxon>
        <taxon>Serratia</taxon>
    </lineage>
</organism>
<feature type="domain" description="ABC transporter" evidence="6">
    <location>
        <begin position="3"/>
        <end position="94"/>
    </location>
</feature>
<dbReference type="PANTHER" id="PTHR42781">
    <property type="entry name" value="SPERMIDINE/PUTRESCINE IMPORT ATP-BINDING PROTEIN POTA"/>
    <property type="match status" value="1"/>
</dbReference>
<dbReference type="InterPro" id="IPR050093">
    <property type="entry name" value="ABC_SmlMolc_Importer"/>
</dbReference>
<dbReference type="InterPro" id="IPR027417">
    <property type="entry name" value="P-loop_NTPase"/>
</dbReference>
<keyword evidence="7" id="KW-0378">Hydrolase</keyword>
<keyword evidence="2" id="KW-1003">Cell membrane</keyword>